<dbReference type="WBParaSite" id="nRc.2.0.1.t07148-RA">
    <property type="protein sequence ID" value="nRc.2.0.1.t07148-RA"/>
    <property type="gene ID" value="nRc.2.0.1.g07148"/>
</dbReference>
<evidence type="ECO:0000313" key="1">
    <source>
        <dbReference type="Proteomes" id="UP000887565"/>
    </source>
</evidence>
<proteinExistence type="predicted"/>
<accession>A0A915HZZ6</accession>
<sequence>MSLMMTPTKSPQRSAMCSVGQQSVPQFRQIQNLFLQVKKSLFKRMNILFSNKWIIGGVG</sequence>
<dbReference type="Proteomes" id="UP000887565">
    <property type="component" value="Unplaced"/>
</dbReference>
<organism evidence="1 2">
    <name type="scientific">Romanomermis culicivorax</name>
    <name type="common">Nematode worm</name>
    <dbReference type="NCBI Taxonomy" id="13658"/>
    <lineage>
        <taxon>Eukaryota</taxon>
        <taxon>Metazoa</taxon>
        <taxon>Ecdysozoa</taxon>
        <taxon>Nematoda</taxon>
        <taxon>Enoplea</taxon>
        <taxon>Dorylaimia</taxon>
        <taxon>Mermithida</taxon>
        <taxon>Mermithoidea</taxon>
        <taxon>Mermithidae</taxon>
        <taxon>Romanomermis</taxon>
    </lineage>
</organism>
<keyword evidence="1" id="KW-1185">Reference proteome</keyword>
<dbReference type="AlphaFoldDB" id="A0A915HZZ6"/>
<protein>
    <submittedName>
        <fullName evidence="2">Uncharacterized protein</fullName>
    </submittedName>
</protein>
<reference evidence="2" key="1">
    <citation type="submission" date="2022-11" db="UniProtKB">
        <authorList>
            <consortium name="WormBaseParasite"/>
        </authorList>
    </citation>
    <scope>IDENTIFICATION</scope>
</reference>
<name>A0A915HZZ6_ROMCU</name>
<evidence type="ECO:0000313" key="2">
    <source>
        <dbReference type="WBParaSite" id="nRc.2.0.1.t07148-RA"/>
    </source>
</evidence>